<evidence type="ECO:0000313" key="3">
    <source>
        <dbReference type="EMBL" id="UYU18925.1"/>
    </source>
</evidence>
<feature type="domain" description="Glycosyltransferase subfamily 4-like N-terminal" evidence="2">
    <location>
        <begin position="17"/>
        <end position="197"/>
    </location>
</feature>
<dbReference type="AlphaFoldDB" id="A0AAX3EAY2"/>
<protein>
    <submittedName>
        <fullName evidence="3">Glycosyltransferase family 4 protein</fullName>
    </submittedName>
</protein>
<dbReference type="Gene3D" id="3.40.50.2000">
    <property type="entry name" value="Glycogen Phosphorylase B"/>
    <property type="match status" value="2"/>
</dbReference>
<feature type="domain" description="Glycosyl transferase family 1" evidence="1">
    <location>
        <begin position="211"/>
        <end position="366"/>
    </location>
</feature>
<dbReference type="PANTHER" id="PTHR45947:SF3">
    <property type="entry name" value="SULFOQUINOVOSYL TRANSFERASE SQD2"/>
    <property type="match status" value="1"/>
</dbReference>
<dbReference type="GO" id="GO:0016757">
    <property type="term" value="F:glycosyltransferase activity"/>
    <property type="evidence" value="ECO:0007669"/>
    <property type="project" value="InterPro"/>
</dbReference>
<gene>
    <name evidence="3" type="ORF">OH143_02175</name>
</gene>
<dbReference type="InterPro" id="IPR001296">
    <property type="entry name" value="Glyco_trans_1"/>
</dbReference>
<dbReference type="GeneID" id="4846588"/>
<dbReference type="Pfam" id="PF00534">
    <property type="entry name" value="Glycos_transf_1"/>
    <property type="match status" value="1"/>
</dbReference>
<dbReference type="RefSeq" id="WP_011844433.1">
    <property type="nucleotide sequence ID" value="NZ_CP109831.1"/>
</dbReference>
<dbReference type="PANTHER" id="PTHR45947">
    <property type="entry name" value="SULFOQUINOVOSYL TRANSFERASE SQD2"/>
    <property type="match status" value="1"/>
</dbReference>
<sequence>MKVLMIAGDNPHAIKIGGKHIHQLLLEKGLTSQGIDVDTVYPRFSDSRVIRLLEYIKHGLLAGNPTQFIPPDKLQVVSILNQLRNTLASIDIDSYSVVHCHDVVSAYAFHQAFPHATLPKILTLHGYFAREAIDYSRIRTDRTRNAFFDFCYAIEEEGIHWSDRIICVDTRLRDYVDDTFSYPSKQISVIQNATDTNSFCPVLKKENVQFREEGGYSKDQFIIIIPRRLVPKNGVRFAILAMKYILDDNVRLLILGDGPQYQELVALAQGDPRVQFLGAVPHETVERYYKIADVVLIPSITSHGIQEATSLSMLEGMACGKIVICSSIGGMKEVIQDGVTGYLVCEQNPEEIASKISSILKGGVDIDLMGRRAREYVVEHHSYIPHAVMVRGVYEAADSVDQE</sequence>
<organism evidence="3 4">
    <name type="scientific">Methanoculleus submarinus</name>
    <dbReference type="NCBI Taxonomy" id="204050"/>
    <lineage>
        <taxon>Archaea</taxon>
        <taxon>Methanobacteriati</taxon>
        <taxon>Methanobacteriota</taxon>
        <taxon>Stenosarchaea group</taxon>
        <taxon>Methanomicrobia</taxon>
        <taxon>Methanomicrobiales</taxon>
        <taxon>Methanomicrobiaceae</taxon>
        <taxon>Methanoculleus</taxon>
    </lineage>
</organism>
<dbReference type="GeneID" id="76729661"/>
<dbReference type="Pfam" id="PF13439">
    <property type="entry name" value="Glyco_transf_4"/>
    <property type="match status" value="1"/>
</dbReference>
<accession>A0AAX3EAY2</accession>
<dbReference type="SUPFAM" id="SSF53756">
    <property type="entry name" value="UDP-Glycosyltransferase/glycogen phosphorylase"/>
    <property type="match status" value="1"/>
</dbReference>
<keyword evidence="4" id="KW-1185">Reference proteome</keyword>
<dbReference type="Proteomes" id="UP001156196">
    <property type="component" value="Chromosome"/>
</dbReference>
<dbReference type="EMBL" id="CP109831">
    <property type="protein sequence ID" value="UYU18925.1"/>
    <property type="molecule type" value="Genomic_DNA"/>
</dbReference>
<evidence type="ECO:0000259" key="2">
    <source>
        <dbReference type="Pfam" id="PF13439"/>
    </source>
</evidence>
<evidence type="ECO:0000313" key="4">
    <source>
        <dbReference type="Proteomes" id="UP001156196"/>
    </source>
</evidence>
<evidence type="ECO:0000259" key="1">
    <source>
        <dbReference type="Pfam" id="PF00534"/>
    </source>
</evidence>
<dbReference type="InterPro" id="IPR028098">
    <property type="entry name" value="Glyco_trans_4-like_N"/>
</dbReference>
<dbReference type="CDD" id="cd03801">
    <property type="entry name" value="GT4_PimA-like"/>
    <property type="match status" value="1"/>
</dbReference>
<dbReference type="KEGG" id="msum:OH143_02175"/>
<proteinExistence type="predicted"/>
<name>A0AAX3EAY2_9EURY</name>
<reference evidence="3" key="1">
    <citation type="submission" date="2022-10" db="EMBL/GenBank/DDBJ databases">
        <title>Complete genome of Methanoculleus submarinus DSM 15122.</title>
        <authorList>
            <person name="Chen S.-C."/>
            <person name="Lai S.-J."/>
            <person name="You Y.-T."/>
        </authorList>
    </citation>
    <scope>NUCLEOTIDE SEQUENCE</scope>
    <source>
        <strain evidence="3">DSM 15122</strain>
    </source>
</reference>
<dbReference type="InterPro" id="IPR050194">
    <property type="entry name" value="Glycosyltransferase_grp1"/>
</dbReference>